<dbReference type="EMBL" id="FR924379">
    <property type="protein sequence ID" value="CDQ96166.1"/>
    <property type="molecule type" value="Genomic_DNA"/>
</dbReference>
<accession>A0A060YWN3</accession>
<dbReference type="AlphaFoldDB" id="A0A060YWN3"/>
<gene>
    <name evidence="2" type="ORF">GSONMT00014875001</name>
</gene>
<organism evidence="2 3">
    <name type="scientific">Oncorhynchus mykiss</name>
    <name type="common">Rainbow trout</name>
    <name type="synonym">Salmo gairdneri</name>
    <dbReference type="NCBI Taxonomy" id="8022"/>
    <lineage>
        <taxon>Eukaryota</taxon>
        <taxon>Metazoa</taxon>
        <taxon>Chordata</taxon>
        <taxon>Craniata</taxon>
        <taxon>Vertebrata</taxon>
        <taxon>Euteleostomi</taxon>
        <taxon>Actinopterygii</taxon>
        <taxon>Neopterygii</taxon>
        <taxon>Teleostei</taxon>
        <taxon>Protacanthopterygii</taxon>
        <taxon>Salmoniformes</taxon>
        <taxon>Salmonidae</taxon>
        <taxon>Salmoninae</taxon>
        <taxon>Oncorhynchus</taxon>
    </lineage>
</organism>
<reference evidence="2" key="1">
    <citation type="journal article" date="2014" name="Nat. Commun.">
        <title>The rainbow trout genome provides novel insights into evolution after whole-genome duplication in vertebrates.</title>
        <authorList>
            <person name="Berthelot C."/>
            <person name="Brunet F."/>
            <person name="Chalopin D."/>
            <person name="Juanchich A."/>
            <person name="Bernard M."/>
            <person name="Noel B."/>
            <person name="Bento P."/>
            <person name="Da Silva C."/>
            <person name="Labadie K."/>
            <person name="Alberti A."/>
            <person name="Aury J.M."/>
            <person name="Louis A."/>
            <person name="Dehais P."/>
            <person name="Bardou P."/>
            <person name="Montfort J."/>
            <person name="Klopp C."/>
            <person name="Cabau C."/>
            <person name="Gaspin C."/>
            <person name="Thorgaard G.H."/>
            <person name="Boussaha M."/>
            <person name="Quillet E."/>
            <person name="Guyomard R."/>
            <person name="Galiana D."/>
            <person name="Bobe J."/>
            <person name="Volff J.N."/>
            <person name="Genet C."/>
            <person name="Wincker P."/>
            <person name="Jaillon O."/>
            <person name="Roest Crollius H."/>
            <person name="Guiguen Y."/>
        </authorList>
    </citation>
    <scope>NUCLEOTIDE SEQUENCE [LARGE SCALE GENOMIC DNA]</scope>
</reference>
<dbReference type="STRING" id="8022.A0A060YWN3"/>
<proteinExistence type="predicted"/>
<feature type="region of interest" description="Disordered" evidence="1">
    <location>
        <begin position="1"/>
        <end position="106"/>
    </location>
</feature>
<name>A0A060YWN3_ONCMY</name>
<feature type="compositionally biased region" description="Low complexity" evidence="1">
    <location>
        <begin position="33"/>
        <end position="45"/>
    </location>
</feature>
<evidence type="ECO:0000256" key="1">
    <source>
        <dbReference type="SAM" id="MobiDB-lite"/>
    </source>
</evidence>
<sequence length="151" mass="14978">MVLTMDQWDLSPSSPPTLPSHSATSVGQTSTHAASSAPAPASSSPAPSPVHQGGQPRQGSKPSSLGVGLGMERRNGSPAHSSKATGVPSAQPPNSPGSNGNNAGSGAVLSTAALQAHQYMSRTNGGGVTLYPYQVCYVCACLGLGANVRVG</sequence>
<feature type="compositionally biased region" description="Low complexity" evidence="1">
    <location>
        <begin position="96"/>
        <end position="106"/>
    </location>
</feature>
<dbReference type="PaxDb" id="8022-A0A060YWN3"/>
<evidence type="ECO:0000313" key="2">
    <source>
        <dbReference type="EMBL" id="CDQ96166.1"/>
    </source>
</evidence>
<evidence type="ECO:0000313" key="3">
    <source>
        <dbReference type="Proteomes" id="UP000193380"/>
    </source>
</evidence>
<dbReference type="Proteomes" id="UP000193380">
    <property type="component" value="Unassembled WGS sequence"/>
</dbReference>
<reference evidence="2" key="2">
    <citation type="submission" date="2014-03" db="EMBL/GenBank/DDBJ databases">
        <authorList>
            <person name="Genoscope - CEA"/>
        </authorList>
    </citation>
    <scope>NUCLEOTIDE SEQUENCE</scope>
</reference>
<protein>
    <submittedName>
        <fullName evidence="2">Uncharacterized protein</fullName>
    </submittedName>
</protein>